<dbReference type="Proteomes" id="UP000245341">
    <property type="component" value="Unplaced"/>
</dbReference>
<dbReference type="SUPFAM" id="SSF109640">
    <property type="entry name" value="KRAB domain (Kruppel-associated box)"/>
    <property type="match status" value="1"/>
</dbReference>
<feature type="domain" description="KRAB" evidence="14">
    <location>
        <begin position="63"/>
        <end position="134"/>
    </location>
</feature>
<dbReference type="Pfam" id="PF00096">
    <property type="entry name" value="zf-C2H2"/>
    <property type="match status" value="4"/>
</dbReference>
<comment type="similarity">
    <text evidence="2">Belongs to the krueppel C2H2-type zinc-finger protein family.</text>
</comment>
<dbReference type="Gene3D" id="3.30.160.60">
    <property type="entry name" value="Classic Zinc Finger"/>
    <property type="match status" value="7"/>
</dbReference>
<evidence type="ECO:0000256" key="11">
    <source>
        <dbReference type="PROSITE-ProRule" id="PRU00042"/>
    </source>
</evidence>
<dbReference type="CTD" id="282890"/>
<dbReference type="PANTHER" id="PTHR24381:SF390">
    <property type="entry name" value="ZINC FINGER PROTEIN 37 HOMOLOG"/>
    <property type="match status" value="1"/>
</dbReference>
<dbReference type="GO" id="GO:0000981">
    <property type="term" value="F:DNA-binding transcription factor activity, RNA polymerase II-specific"/>
    <property type="evidence" value="ECO:0007669"/>
    <property type="project" value="TreeGrafter"/>
</dbReference>
<evidence type="ECO:0000259" key="13">
    <source>
        <dbReference type="PROSITE" id="PS50157"/>
    </source>
</evidence>
<dbReference type="PROSITE" id="PS50805">
    <property type="entry name" value="KRAB"/>
    <property type="match status" value="1"/>
</dbReference>
<protein>
    <submittedName>
        <fullName evidence="16">Zinc finger protein 311</fullName>
    </submittedName>
</protein>
<keyword evidence="3" id="KW-0479">Metal-binding</keyword>
<evidence type="ECO:0000313" key="15">
    <source>
        <dbReference type="Proteomes" id="UP000245341"/>
    </source>
</evidence>
<dbReference type="CDD" id="cd07765">
    <property type="entry name" value="KRAB_A-box"/>
    <property type="match status" value="1"/>
</dbReference>
<dbReference type="GO" id="GO:0000977">
    <property type="term" value="F:RNA polymerase II transcription regulatory region sequence-specific DNA binding"/>
    <property type="evidence" value="ECO:0007669"/>
    <property type="project" value="TreeGrafter"/>
</dbReference>
<dbReference type="RefSeq" id="XP_030873013.1">
    <property type="nucleotide sequence ID" value="XM_031017153.1"/>
</dbReference>
<dbReference type="Pfam" id="PF01352">
    <property type="entry name" value="KRAB"/>
    <property type="match status" value="1"/>
</dbReference>
<evidence type="ECO:0000256" key="2">
    <source>
        <dbReference type="ARBA" id="ARBA00006991"/>
    </source>
</evidence>
<feature type="domain" description="C2H2-type" evidence="13">
    <location>
        <begin position="381"/>
        <end position="408"/>
    </location>
</feature>
<evidence type="ECO:0000256" key="8">
    <source>
        <dbReference type="ARBA" id="ARBA00023125"/>
    </source>
</evidence>
<evidence type="ECO:0000256" key="4">
    <source>
        <dbReference type="ARBA" id="ARBA00022737"/>
    </source>
</evidence>
<reference evidence="16" key="1">
    <citation type="submission" date="2025-08" db="UniProtKB">
        <authorList>
            <consortium name="RefSeq"/>
        </authorList>
    </citation>
    <scope>IDENTIFICATION</scope>
    <source>
        <tissue evidence="16">Liver</tissue>
    </source>
</reference>
<evidence type="ECO:0000256" key="6">
    <source>
        <dbReference type="ARBA" id="ARBA00022833"/>
    </source>
</evidence>
<dbReference type="SUPFAM" id="SSF57667">
    <property type="entry name" value="beta-beta-alpha zinc fingers"/>
    <property type="match status" value="4"/>
</dbReference>
<evidence type="ECO:0000256" key="1">
    <source>
        <dbReference type="ARBA" id="ARBA00004123"/>
    </source>
</evidence>
<dbReference type="OrthoDB" id="9543553at2759"/>
<keyword evidence="6" id="KW-0862">Zinc</keyword>
<dbReference type="GO" id="GO:0008270">
    <property type="term" value="F:zinc ion binding"/>
    <property type="evidence" value="ECO:0007669"/>
    <property type="project" value="UniProtKB-KW"/>
</dbReference>
<dbReference type="InterPro" id="IPR036236">
    <property type="entry name" value="Znf_C2H2_sf"/>
</dbReference>
<feature type="domain" description="C2H2-type" evidence="13">
    <location>
        <begin position="297"/>
        <end position="324"/>
    </location>
</feature>
<evidence type="ECO:0000256" key="7">
    <source>
        <dbReference type="ARBA" id="ARBA00023015"/>
    </source>
</evidence>
<dbReference type="SMART" id="SM00349">
    <property type="entry name" value="KRAB"/>
    <property type="match status" value="1"/>
</dbReference>
<feature type="domain" description="C2H2-type" evidence="13">
    <location>
        <begin position="353"/>
        <end position="380"/>
    </location>
</feature>
<dbReference type="GO" id="GO:0005634">
    <property type="term" value="C:nucleus"/>
    <property type="evidence" value="ECO:0007669"/>
    <property type="project" value="UniProtKB-SubCell"/>
</dbReference>
<feature type="non-terminal residue" evidence="16">
    <location>
        <position position="435"/>
    </location>
</feature>
<dbReference type="AlphaFoldDB" id="A0A7F8PXT9"/>
<dbReference type="PROSITE" id="PS50157">
    <property type="entry name" value="ZINC_FINGER_C2H2_2"/>
    <property type="match status" value="6"/>
</dbReference>
<evidence type="ECO:0000259" key="14">
    <source>
        <dbReference type="PROSITE" id="PS50805"/>
    </source>
</evidence>
<keyword evidence="5 11" id="KW-0863">Zinc-finger</keyword>
<keyword evidence="7" id="KW-0805">Transcription regulation</keyword>
<dbReference type="Gene3D" id="6.10.140.140">
    <property type="match status" value="1"/>
</dbReference>
<evidence type="ECO:0000256" key="5">
    <source>
        <dbReference type="ARBA" id="ARBA00022771"/>
    </source>
</evidence>
<gene>
    <name evidence="16" type="primary">ZNF311</name>
</gene>
<dbReference type="FunFam" id="3.30.160.60:FF:000710">
    <property type="entry name" value="Zinc finger protein 768"/>
    <property type="match status" value="1"/>
</dbReference>
<dbReference type="PROSITE" id="PS00028">
    <property type="entry name" value="ZINC_FINGER_C2H2_1"/>
    <property type="match status" value="6"/>
</dbReference>
<dbReference type="FunFam" id="3.30.160.60:FF:000478">
    <property type="entry name" value="Zinc finger protein 133"/>
    <property type="match status" value="1"/>
</dbReference>
<organism evidence="15 16">
    <name type="scientific">Leptonychotes weddellii</name>
    <name type="common">Weddell seal</name>
    <name type="synonym">Otaria weddellii</name>
    <dbReference type="NCBI Taxonomy" id="9713"/>
    <lineage>
        <taxon>Eukaryota</taxon>
        <taxon>Metazoa</taxon>
        <taxon>Chordata</taxon>
        <taxon>Craniata</taxon>
        <taxon>Vertebrata</taxon>
        <taxon>Euteleostomi</taxon>
        <taxon>Mammalia</taxon>
        <taxon>Eutheria</taxon>
        <taxon>Laurasiatheria</taxon>
        <taxon>Carnivora</taxon>
        <taxon>Caniformia</taxon>
        <taxon>Pinnipedia</taxon>
        <taxon>Phocidae</taxon>
        <taxon>Monachinae</taxon>
        <taxon>Lobodontini</taxon>
        <taxon>Leptonychotes</taxon>
    </lineage>
</organism>
<feature type="compositionally biased region" description="Basic and acidic residues" evidence="12">
    <location>
        <begin position="236"/>
        <end position="248"/>
    </location>
</feature>
<comment type="subcellular location">
    <subcellularLocation>
        <location evidence="1">Nucleus</location>
    </subcellularLocation>
</comment>
<keyword evidence="10" id="KW-0539">Nucleus</keyword>
<feature type="domain" description="C2H2-type" evidence="13">
    <location>
        <begin position="325"/>
        <end position="352"/>
    </location>
</feature>
<dbReference type="FunFam" id="3.30.160.60:FF:000111">
    <property type="entry name" value="GLI family zinc finger 4"/>
    <property type="match status" value="1"/>
</dbReference>
<dbReference type="FunFam" id="3.30.160.60:FF:000690">
    <property type="entry name" value="Zinc finger protein 354C"/>
    <property type="match status" value="1"/>
</dbReference>
<dbReference type="GeneID" id="115936637"/>
<sequence>MWQAVVSHESPGPPRQLPGTPDAELLQERALPTPQHPAFGREGSQGDQPGAKSTPMSQARDSVTFEDVAVHFSSGEWQCLTRAQRHLYADVMLENYGNVISVGFAVPKPPLISHLEQGNEPCVQDLQDGGFLSCSFPVSVDRTWPGTEKASSEQEVFESGEVGWVHVKSLLKVLSHDPEAGGARAQDVKLGNPRDAPGMETLGGEQVTCNEGKAPEVLRKNFSPDSKRIPYNGVLPERKPHSGAERGKSFSWHADLRLHERVRSGEQPRVCHECGKAFKTSSQLSVHRISHTGEKPFRCAPCGKAFGSPSALCRHRKAHGGEKPHGCGACGKAFESRSRLRLHQLVHSGERPHECAVCGKAFPLKHCLTLHSRTHSGERPYACGECGRAFRGSSDLRKHARTHSGERPYACGECGKAFRNTSCLRRHRHVHTGER</sequence>
<evidence type="ECO:0000256" key="9">
    <source>
        <dbReference type="ARBA" id="ARBA00023163"/>
    </source>
</evidence>
<dbReference type="FunFam" id="3.30.160.60:FF:000185">
    <property type="entry name" value="zinc finger protein 319"/>
    <property type="match status" value="1"/>
</dbReference>
<accession>A0A7F8PXT9</accession>
<name>A0A7F8PXT9_LEPWE</name>
<feature type="domain" description="C2H2-type" evidence="13">
    <location>
        <begin position="409"/>
        <end position="435"/>
    </location>
</feature>
<feature type="region of interest" description="Disordered" evidence="12">
    <location>
        <begin position="222"/>
        <end position="248"/>
    </location>
</feature>
<keyword evidence="4" id="KW-0677">Repeat</keyword>
<dbReference type="SMART" id="SM00355">
    <property type="entry name" value="ZnF_C2H2"/>
    <property type="match status" value="6"/>
</dbReference>
<evidence type="ECO:0000256" key="3">
    <source>
        <dbReference type="ARBA" id="ARBA00022723"/>
    </source>
</evidence>
<dbReference type="KEGG" id="lww:115936637"/>
<keyword evidence="9" id="KW-0804">Transcription</keyword>
<evidence type="ECO:0000256" key="12">
    <source>
        <dbReference type="SAM" id="MobiDB-lite"/>
    </source>
</evidence>
<feature type="region of interest" description="Disordered" evidence="12">
    <location>
        <begin position="1"/>
        <end position="60"/>
    </location>
</feature>
<evidence type="ECO:0000256" key="10">
    <source>
        <dbReference type="ARBA" id="ARBA00023242"/>
    </source>
</evidence>
<feature type="domain" description="C2H2-type" evidence="13">
    <location>
        <begin position="269"/>
        <end position="296"/>
    </location>
</feature>
<proteinExistence type="inferred from homology"/>
<keyword evidence="8" id="KW-0238">DNA-binding</keyword>
<dbReference type="PANTHER" id="PTHR24381">
    <property type="entry name" value="ZINC FINGER PROTEIN"/>
    <property type="match status" value="1"/>
</dbReference>
<dbReference type="InterPro" id="IPR013087">
    <property type="entry name" value="Znf_C2H2_type"/>
</dbReference>
<dbReference type="FunFam" id="3.30.160.60:FF:002343">
    <property type="entry name" value="Zinc finger protein 33A"/>
    <property type="match status" value="1"/>
</dbReference>
<dbReference type="InterPro" id="IPR001909">
    <property type="entry name" value="KRAB"/>
</dbReference>
<keyword evidence="15" id="KW-1185">Reference proteome</keyword>
<dbReference type="InterPro" id="IPR036051">
    <property type="entry name" value="KRAB_dom_sf"/>
</dbReference>
<evidence type="ECO:0000313" key="16">
    <source>
        <dbReference type="RefSeq" id="XP_030873013.1"/>
    </source>
</evidence>